<dbReference type="InterPro" id="IPR012867">
    <property type="entry name" value="DUF1648"/>
</dbReference>
<comment type="caution">
    <text evidence="4">The sequence shown here is derived from an EMBL/GenBank/DDBJ whole genome shotgun (WGS) entry which is preliminary data.</text>
</comment>
<proteinExistence type="predicted"/>
<feature type="transmembrane region" description="Helical" evidence="1">
    <location>
        <begin position="232"/>
        <end position="254"/>
    </location>
</feature>
<feature type="transmembrane region" description="Helical" evidence="1">
    <location>
        <begin position="266"/>
        <end position="291"/>
    </location>
</feature>
<dbReference type="GO" id="GO:0009636">
    <property type="term" value="P:response to toxic substance"/>
    <property type="evidence" value="ECO:0007669"/>
    <property type="project" value="TreeGrafter"/>
</dbReference>
<evidence type="ECO:0000256" key="1">
    <source>
        <dbReference type="SAM" id="Phobius"/>
    </source>
</evidence>
<organism evidence="4 5">
    <name type="scientific">Corynebacterium tuberculostearicum</name>
    <dbReference type="NCBI Taxonomy" id="38304"/>
    <lineage>
        <taxon>Bacteria</taxon>
        <taxon>Bacillati</taxon>
        <taxon>Actinomycetota</taxon>
        <taxon>Actinomycetes</taxon>
        <taxon>Mycobacteriales</taxon>
        <taxon>Corynebacteriaceae</taxon>
        <taxon>Corynebacterium</taxon>
    </lineage>
</organism>
<evidence type="ECO:0000313" key="5">
    <source>
        <dbReference type="Proteomes" id="UP000603369"/>
    </source>
</evidence>
<feature type="transmembrane region" description="Helical" evidence="1">
    <location>
        <begin position="354"/>
        <end position="373"/>
    </location>
</feature>
<sequence length="374" mass="40563">MIFALLMAATTLTITWIMAKAPSLASPGTPLGVRVPKAYFSDNAVTSALAGYKVRTWGCGVAATILSLFAWKLPLLAAVPSLLVTLGGLWAYISQRRRIIAAKKAGGWFDEVETTIAARVSTNANGTPEFAGIPTPTFPWITMLASLLCIAAGAIIVASHWSDIPDPVPVHWNSSMEADNWSEKSIGSVFSISFIALGMLLLFAVICSCIAHSEVFPRSERSIKARLRNEANLAFTNTGMGVFTLLMCVGMAFMQVTGPVPQFQRFNGAAIITMLVITIGGSIGLVAFLLYKQSQLSEQLRGIRFPDEDKESPDNDHLYKWGVMYYNPEDPAVLVDKRFGTGMSFNFARWQAKAFLIITLLVLVGSIALPFLLG</sequence>
<dbReference type="EMBL" id="JAEHFL010000008">
    <property type="protein sequence ID" value="MBK3428150.1"/>
    <property type="molecule type" value="Genomic_DNA"/>
</dbReference>
<name>A0A8I1LBE3_9CORY</name>
<accession>A0A8I1LBE3</accession>
<feature type="transmembrane region" description="Helical" evidence="1">
    <location>
        <begin position="186"/>
        <end position="211"/>
    </location>
</feature>
<dbReference type="AlphaFoldDB" id="A0A8I1LBE3"/>
<feature type="domain" description="DUF1648" evidence="2">
    <location>
        <begin position="148"/>
        <end position="196"/>
    </location>
</feature>
<keyword evidence="1" id="KW-0472">Membrane</keyword>
<dbReference type="PANTHER" id="PTHR37810">
    <property type="entry name" value="IMMUNITY PROTEIN SDPI"/>
    <property type="match status" value="1"/>
</dbReference>
<dbReference type="Proteomes" id="UP000603369">
    <property type="component" value="Unassembled WGS sequence"/>
</dbReference>
<evidence type="ECO:0000259" key="2">
    <source>
        <dbReference type="Pfam" id="PF07853"/>
    </source>
</evidence>
<keyword evidence="1" id="KW-1133">Transmembrane helix</keyword>
<gene>
    <name evidence="4" type="ORF">JDP02_06440</name>
</gene>
<evidence type="ECO:0000259" key="3">
    <source>
        <dbReference type="Pfam" id="PF19124"/>
    </source>
</evidence>
<feature type="domain" description="DUF5808" evidence="3">
    <location>
        <begin position="328"/>
        <end position="353"/>
    </location>
</feature>
<evidence type="ECO:0000313" key="4">
    <source>
        <dbReference type="EMBL" id="MBK3428150.1"/>
    </source>
</evidence>
<dbReference type="InterPro" id="IPR043831">
    <property type="entry name" value="DUF5808"/>
</dbReference>
<feature type="transmembrane region" description="Helical" evidence="1">
    <location>
        <begin position="73"/>
        <end position="93"/>
    </location>
</feature>
<reference evidence="4 5" key="1">
    <citation type="submission" date="2020-12" db="EMBL/GenBank/DDBJ databases">
        <title>Draft genome sequence of the commensal strain Corynebacterium tuberculostearicum MFP09/CIP 102622 isolated from human skin.</title>
        <authorList>
            <person name="Boukerb A.M."/>
            <person name="Janvier X."/>
            <person name="Feuilloley M.G.J."/>
            <person name="Groboillot A."/>
        </authorList>
    </citation>
    <scope>NUCLEOTIDE SEQUENCE [LARGE SCALE GENOMIC DNA]</scope>
    <source>
        <strain evidence="4 5">CIP 102622</strain>
    </source>
</reference>
<dbReference type="PANTHER" id="PTHR37810:SF9">
    <property type="entry name" value="MEMBRANE PROTEIN"/>
    <property type="match status" value="1"/>
</dbReference>
<dbReference type="Pfam" id="PF19124">
    <property type="entry name" value="DUF5808"/>
    <property type="match status" value="1"/>
</dbReference>
<dbReference type="Pfam" id="PF07853">
    <property type="entry name" value="DUF1648"/>
    <property type="match status" value="1"/>
</dbReference>
<keyword evidence="1" id="KW-0812">Transmembrane</keyword>
<protein>
    <submittedName>
        <fullName evidence="4">DUF1648 domain-containing protein</fullName>
    </submittedName>
</protein>
<keyword evidence="5" id="KW-1185">Reference proteome</keyword>
<feature type="transmembrane region" description="Helical" evidence="1">
    <location>
        <begin position="140"/>
        <end position="161"/>
    </location>
</feature>